<evidence type="ECO:0000256" key="5">
    <source>
        <dbReference type="ARBA" id="ARBA00023315"/>
    </source>
</evidence>
<dbReference type="PANTHER" id="PTHR36449:SF1">
    <property type="entry name" value="ACETYLTRANSFERASE"/>
    <property type="match status" value="1"/>
</dbReference>
<keyword evidence="5" id="KW-0012">Acyltransferase</keyword>
<comment type="similarity">
    <text evidence="1">Belongs to the acetyltransferase family. GNAT subfamily.</text>
</comment>
<evidence type="ECO:0000259" key="7">
    <source>
        <dbReference type="PROSITE" id="PS51186"/>
    </source>
</evidence>
<dbReference type="InterPro" id="IPR000182">
    <property type="entry name" value="GNAT_dom"/>
</dbReference>
<keyword evidence="3" id="KW-1277">Toxin-antitoxin system</keyword>
<evidence type="ECO:0000313" key="8">
    <source>
        <dbReference type="EMBL" id="TPE49318.1"/>
    </source>
</evidence>
<reference evidence="8 9" key="1">
    <citation type="submission" date="2019-06" db="EMBL/GenBank/DDBJ databases">
        <title>A novel bacterium of genus Marinomonas, isolated from coastal sand.</title>
        <authorList>
            <person name="Huang H."/>
            <person name="Mo K."/>
            <person name="Hu Y."/>
        </authorList>
    </citation>
    <scope>NUCLEOTIDE SEQUENCE [LARGE SCALE GENOMIC DNA]</scope>
    <source>
        <strain evidence="8 9">HB171799</strain>
    </source>
</reference>
<keyword evidence="4 8" id="KW-0808">Transferase</keyword>
<dbReference type="PROSITE" id="PS51186">
    <property type="entry name" value="GNAT"/>
    <property type="match status" value="1"/>
</dbReference>
<name>A0A501WIY6_9GAMM</name>
<dbReference type="AlphaFoldDB" id="A0A501WIY6"/>
<accession>A0A501WIY6</accession>
<evidence type="ECO:0000256" key="3">
    <source>
        <dbReference type="ARBA" id="ARBA00022649"/>
    </source>
</evidence>
<dbReference type="OrthoDB" id="9799147at2"/>
<protein>
    <submittedName>
        <fullName evidence="8">GNAT family N-acetyltransferase</fullName>
    </submittedName>
</protein>
<evidence type="ECO:0000256" key="6">
    <source>
        <dbReference type="ARBA" id="ARBA00049880"/>
    </source>
</evidence>
<comment type="caution">
    <text evidence="8">The sequence shown here is derived from an EMBL/GenBank/DDBJ whole genome shotgun (WGS) entry which is preliminary data.</text>
</comment>
<dbReference type="GO" id="GO:0016747">
    <property type="term" value="F:acyltransferase activity, transferring groups other than amino-acyl groups"/>
    <property type="evidence" value="ECO:0007669"/>
    <property type="project" value="InterPro"/>
</dbReference>
<evidence type="ECO:0000256" key="1">
    <source>
        <dbReference type="ARBA" id="ARBA00009342"/>
    </source>
</evidence>
<comment type="catalytic activity">
    <reaction evidence="6">
        <text>glycyl-tRNA(Gly) + acetyl-CoA = N-acetylglycyl-tRNA(Gly) + CoA + H(+)</text>
        <dbReference type="Rhea" id="RHEA:81867"/>
        <dbReference type="Rhea" id="RHEA-COMP:9683"/>
        <dbReference type="Rhea" id="RHEA-COMP:19766"/>
        <dbReference type="ChEBI" id="CHEBI:15378"/>
        <dbReference type="ChEBI" id="CHEBI:57287"/>
        <dbReference type="ChEBI" id="CHEBI:57288"/>
        <dbReference type="ChEBI" id="CHEBI:78522"/>
        <dbReference type="ChEBI" id="CHEBI:232036"/>
    </reaction>
</comment>
<dbReference type="CDD" id="cd04301">
    <property type="entry name" value="NAT_SF"/>
    <property type="match status" value="1"/>
</dbReference>
<evidence type="ECO:0000256" key="2">
    <source>
        <dbReference type="ARBA" id="ARBA00022491"/>
    </source>
</evidence>
<evidence type="ECO:0000313" key="9">
    <source>
        <dbReference type="Proteomes" id="UP000315901"/>
    </source>
</evidence>
<dbReference type="Proteomes" id="UP000315901">
    <property type="component" value="Unassembled WGS sequence"/>
</dbReference>
<keyword evidence="2" id="KW-0678">Repressor</keyword>
<dbReference type="Gene3D" id="3.40.630.30">
    <property type="match status" value="1"/>
</dbReference>
<organism evidence="8 9">
    <name type="scientific">Maribrevibacterium harenarium</name>
    <dbReference type="NCBI Taxonomy" id="2589817"/>
    <lineage>
        <taxon>Bacteria</taxon>
        <taxon>Pseudomonadati</taxon>
        <taxon>Pseudomonadota</taxon>
        <taxon>Gammaproteobacteria</taxon>
        <taxon>Oceanospirillales</taxon>
        <taxon>Oceanospirillaceae</taxon>
        <taxon>Maribrevibacterium</taxon>
    </lineage>
</organism>
<dbReference type="RefSeq" id="WP_140589615.1">
    <property type="nucleotide sequence ID" value="NZ_VFRR01000025.1"/>
</dbReference>
<gene>
    <name evidence="8" type="ORF">FJM67_12080</name>
</gene>
<dbReference type="InterPro" id="IPR016181">
    <property type="entry name" value="Acyl_CoA_acyltransferase"/>
</dbReference>
<proteinExistence type="inferred from homology"/>
<dbReference type="Pfam" id="PF00583">
    <property type="entry name" value="Acetyltransf_1"/>
    <property type="match status" value="1"/>
</dbReference>
<evidence type="ECO:0000256" key="4">
    <source>
        <dbReference type="ARBA" id="ARBA00022679"/>
    </source>
</evidence>
<dbReference type="PANTHER" id="PTHR36449">
    <property type="entry name" value="ACETYLTRANSFERASE-RELATED"/>
    <property type="match status" value="1"/>
</dbReference>
<dbReference type="EMBL" id="VFRR01000025">
    <property type="protein sequence ID" value="TPE49318.1"/>
    <property type="molecule type" value="Genomic_DNA"/>
</dbReference>
<sequence>MALPELNASHNRKGFDCANDLINKFLRETARRAGKHNLSRSFVLEGECAGDIAGFYTLSDTQVSIPIDHKFYKNYPHPLPAVLLARMGVDRHYQGQGYAKILVIDAMQRTLHINRQLGVVGLFVDAKDDALVAFYQKVGFIFLQQEIQTTKLWMPIKSIENFFATHAPPD</sequence>
<dbReference type="SUPFAM" id="SSF55729">
    <property type="entry name" value="Acyl-CoA N-acyltransferases (Nat)"/>
    <property type="match status" value="1"/>
</dbReference>
<keyword evidence="9" id="KW-1185">Reference proteome</keyword>
<feature type="domain" description="N-acetyltransferase" evidence="7">
    <location>
        <begin position="1"/>
        <end position="159"/>
    </location>
</feature>